<dbReference type="PANTHER" id="PTHR40053">
    <property type="entry name" value="SPORULATION-CONTROL PROTEIN SPO0M"/>
    <property type="match status" value="1"/>
</dbReference>
<evidence type="ECO:0000313" key="1">
    <source>
        <dbReference type="EMBL" id="SIR81462.1"/>
    </source>
</evidence>
<evidence type="ECO:0000313" key="2">
    <source>
        <dbReference type="Proteomes" id="UP000186914"/>
    </source>
</evidence>
<proteinExistence type="predicted"/>
<dbReference type="AlphaFoldDB" id="A0A1N7E015"/>
<protein>
    <submittedName>
        <fullName evidence="1">Sporulation-control protein</fullName>
    </submittedName>
</protein>
<dbReference type="OrthoDB" id="181599at2157"/>
<dbReference type="EMBL" id="FTNO01000005">
    <property type="protein sequence ID" value="SIR81462.1"/>
    <property type="molecule type" value="Genomic_DNA"/>
</dbReference>
<keyword evidence="2" id="KW-1185">Reference proteome</keyword>
<accession>A0A1N7E015</accession>
<sequence>MDRTTDGMKRILSRVGVGSARVDTVLPKTTLTAGESVEAEVHVEGGSTEQEVDAIYFALLTRYKTDDSTRTGVIDKFQVADPFTIGPDEEKTFPITIDVPVDTPVTVGRTNVWLETGLDIDWAVDPDDKDPVQIDPGPQLSTFLDALDSLGFTLRTAKCEKAPGSIFPGKFVQELEFVPHSGPFSGKLDELEVVPTETQNGLEVRLEIDRRGGLLAEMADIDERWTQLSFTNESVSQIESKLHTEIERHA</sequence>
<dbReference type="PANTHER" id="PTHR40053:SF1">
    <property type="entry name" value="SPORULATION-CONTROL PROTEIN SPO0M"/>
    <property type="match status" value="1"/>
</dbReference>
<dbReference type="Pfam" id="PF07070">
    <property type="entry name" value="Spo0M"/>
    <property type="match status" value="1"/>
</dbReference>
<name>A0A1N7E015_9EURY</name>
<organism evidence="1 2">
    <name type="scientific">Haladaptatus litoreus</name>
    <dbReference type="NCBI Taxonomy" id="553468"/>
    <lineage>
        <taxon>Archaea</taxon>
        <taxon>Methanobacteriati</taxon>
        <taxon>Methanobacteriota</taxon>
        <taxon>Stenosarchaea group</taxon>
        <taxon>Halobacteria</taxon>
        <taxon>Halobacteriales</taxon>
        <taxon>Haladaptataceae</taxon>
        <taxon>Haladaptatus</taxon>
    </lineage>
</organism>
<dbReference type="Proteomes" id="UP000186914">
    <property type="component" value="Unassembled WGS sequence"/>
</dbReference>
<gene>
    <name evidence="1" type="ORF">SAMN05421858_3899</name>
</gene>
<dbReference type="InterPro" id="IPR009776">
    <property type="entry name" value="Spore_0_M"/>
</dbReference>
<reference evidence="2" key="1">
    <citation type="submission" date="2017-01" db="EMBL/GenBank/DDBJ databases">
        <authorList>
            <person name="Varghese N."/>
            <person name="Submissions S."/>
        </authorList>
    </citation>
    <scope>NUCLEOTIDE SEQUENCE [LARGE SCALE GENOMIC DNA]</scope>
    <source>
        <strain evidence="2">CGMCC 1.7737</strain>
    </source>
</reference>